<evidence type="ECO:0000256" key="2">
    <source>
        <dbReference type="ARBA" id="ARBA00010617"/>
    </source>
</evidence>
<dbReference type="PANTHER" id="PTHR24305:SF232">
    <property type="entry name" value="P450, PUTATIVE (EUROFUNG)-RELATED"/>
    <property type="match status" value="1"/>
</dbReference>
<gene>
    <name evidence="6" type="ORF">K460DRAFT_413167</name>
</gene>
<dbReference type="GO" id="GO:0020037">
    <property type="term" value="F:heme binding"/>
    <property type="evidence" value="ECO:0007669"/>
    <property type="project" value="InterPro"/>
</dbReference>
<evidence type="ECO:0000256" key="5">
    <source>
        <dbReference type="PIRSR" id="PIRSR602401-1"/>
    </source>
</evidence>
<comment type="caution">
    <text evidence="6">The sequence shown here is derived from an EMBL/GenBank/DDBJ whole genome shotgun (WGS) entry which is preliminary data.</text>
</comment>
<accession>A0A9P4GRY8</accession>
<dbReference type="Pfam" id="PF00067">
    <property type="entry name" value="p450"/>
    <property type="match status" value="1"/>
</dbReference>
<keyword evidence="5" id="KW-0349">Heme</keyword>
<dbReference type="Gene3D" id="1.10.630.10">
    <property type="entry name" value="Cytochrome P450"/>
    <property type="match status" value="1"/>
</dbReference>
<dbReference type="InterPro" id="IPR050121">
    <property type="entry name" value="Cytochrome_P450_monoxygenase"/>
</dbReference>
<dbReference type="InterPro" id="IPR002401">
    <property type="entry name" value="Cyt_P450_E_grp-I"/>
</dbReference>
<comment type="similarity">
    <text evidence="2">Belongs to the cytochrome P450 family.</text>
</comment>
<dbReference type="PRINTS" id="PR00463">
    <property type="entry name" value="EP450I"/>
</dbReference>
<keyword evidence="7" id="KW-1185">Reference proteome</keyword>
<dbReference type="EMBL" id="ML976614">
    <property type="protein sequence ID" value="KAF1851628.1"/>
    <property type="molecule type" value="Genomic_DNA"/>
</dbReference>
<evidence type="ECO:0000313" key="7">
    <source>
        <dbReference type="Proteomes" id="UP000800039"/>
    </source>
</evidence>
<dbReference type="AlphaFoldDB" id="A0A9P4GRY8"/>
<dbReference type="InterPro" id="IPR036396">
    <property type="entry name" value="Cyt_P450_sf"/>
</dbReference>
<keyword evidence="3 5" id="KW-0479">Metal-binding</keyword>
<dbReference type="RefSeq" id="XP_040794191.1">
    <property type="nucleotide sequence ID" value="XM_040937592.1"/>
</dbReference>
<evidence type="ECO:0000256" key="3">
    <source>
        <dbReference type="ARBA" id="ARBA00022723"/>
    </source>
</evidence>
<reference evidence="6" key="1">
    <citation type="submission" date="2020-01" db="EMBL/GenBank/DDBJ databases">
        <authorList>
            <consortium name="DOE Joint Genome Institute"/>
            <person name="Haridas S."/>
            <person name="Albert R."/>
            <person name="Binder M."/>
            <person name="Bloem J."/>
            <person name="Labutti K."/>
            <person name="Salamov A."/>
            <person name="Andreopoulos B."/>
            <person name="Baker S.E."/>
            <person name="Barry K."/>
            <person name="Bills G."/>
            <person name="Bluhm B.H."/>
            <person name="Cannon C."/>
            <person name="Castanera R."/>
            <person name="Culley D.E."/>
            <person name="Daum C."/>
            <person name="Ezra D."/>
            <person name="Gonzalez J.B."/>
            <person name="Henrissat B."/>
            <person name="Kuo A."/>
            <person name="Liang C."/>
            <person name="Lipzen A."/>
            <person name="Lutzoni F."/>
            <person name="Magnuson J."/>
            <person name="Mondo S."/>
            <person name="Nolan M."/>
            <person name="Ohm R."/>
            <person name="Pangilinan J."/>
            <person name="Park H.-J."/>
            <person name="Ramirez L."/>
            <person name="Alfaro M."/>
            <person name="Sun H."/>
            <person name="Tritt A."/>
            <person name="Yoshinaga Y."/>
            <person name="Zwiers L.-H."/>
            <person name="Turgeon B.G."/>
            <person name="Goodwin S.B."/>
            <person name="Spatafora J.W."/>
            <person name="Crous P.W."/>
            <person name="Grigoriev I.V."/>
        </authorList>
    </citation>
    <scope>NUCLEOTIDE SEQUENCE</scope>
    <source>
        <strain evidence="6">CBS 394.84</strain>
    </source>
</reference>
<organism evidence="6 7">
    <name type="scientific">Cucurbitaria berberidis CBS 394.84</name>
    <dbReference type="NCBI Taxonomy" id="1168544"/>
    <lineage>
        <taxon>Eukaryota</taxon>
        <taxon>Fungi</taxon>
        <taxon>Dikarya</taxon>
        <taxon>Ascomycota</taxon>
        <taxon>Pezizomycotina</taxon>
        <taxon>Dothideomycetes</taxon>
        <taxon>Pleosporomycetidae</taxon>
        <taxon>Pleosporales</taxon>
        <taxon>Pleosporineae</taxon>
        <taxon>Cucurbitariaceae</taxon>
        <taxon>Cucurbitaria</taxon>
    </lineage>
</organism>
<dbReference type="Proteomes" id="UP000800039">
    <property type="component" value="Unassembled WGS sequence"/>
</dbReference>
<name>A0A9P4GRY8_9PLEO</name>
<dbReference type="PRINTS" id="PR00385">
    <property type="entry name" value="P450"/>
</dbReference>
<dbReference type="InterPro" id="IPR001128">
    <property type="entry name" value="Cyt_P450"/>
</dbReference>
<dbReference type="CDD" id="cd11060">
    <property type="entry name" value="CYP57A1-like"/>
    <property type="match status" value="1"/>
</dbReference>
<protein>
    <submittedName>
        <fullName evidence="6">Cytochrome P450 oxidoreductase</fullName>
    </submittedName>
</protein>
<dbReference type="OrthoDB" id="3934656at2759"/>
<dbReference type="GO" id="GO:0016705">
    <property type="term" value="F:oxidoreductase activity, acting on paired donors, with incorporation or reduction of molecular oxygen"/>
    <property type="evidence" value="ECO:0007669"/>
    <property type="project" value="InterPro"/>
</dbReference>
<evidence type="ECO:0000313" key="6">
    <source>
        <dbReference type="EMBL" id="KAF1851628.1"/>
    </source>
</evidence>
<dbReference type="SUPFAM" id="SSF48264">
    <property type="entry name" value="Cytochrome P450"/>
    <property type="match status" value="1"/>
</dbReference>
<comment type="cofactor">
    <cofactor evidence="1 5">
        <name>heme</name>
        <dbReference type="ChEBI" id="CHEBI:30413"/>
    </cofactor>
</comment>
<dbReference type="GeneID" id="63854842"/>
<evidence type="ECO:0000256" key="1">
    <source>
        <dbReference type="ARBA" id="ARBA00001971"/>
    </source>
</evidence>
<dbReference type="GO" id="GO:0004497">
    <property type="term" value="F:monooxygenase activity"/>
    <property type="evidence" value="ECO:0007669"/>
    <property type="project" value="InterPro"/>
</dbReference>
<proteinExistence type="inferred from homology"/>
<sequence length="509" mass="57838">MAVIELFNPLLDLFKQYWVAIIGLATLLYLLSNRYQKGLQKIPGPWIRSVSSIPRILSVYKSFSHEDDLRLHKKYGKIVRIAPNSLSISDPHEINTLYGISTKFYKSRFYDLASVHDEEGLVPDPFVLTNKELHSRMKRNAANAYSMNGLLQMESWIEPVTERLLQRLEERHVKTGQPCDLGKLLQLYAMDAVFSLTFGKDKDFMEHGDQHGMMRTLDLMTDYMAIFGQIPWIHKFLLGNKYGTRLLLGQDTSEEAIMKLAMSEVDAVREKDDDSGPCTFLRRLLLNQKSNPASLTDREIFTHSFGNIAAGSDTTAIALRSVMIHLLQYPDVQAKLHAEIQSANLQLPVSFVAANSLPYLNAVIKEAMRLHPSVGLMLARYVPQGGATICGQYIAQGTEVGINPWVLHRDPQVYPQPDIFRPERWLEAEKEHLSLMNKSFLTFGAGAHTCSGRQISLMEVTKVIPTLLLTYDFKLVEDGRDISFKNRWFTPQKGLKVFITKAKNEVSFR</sequence>
<feature type="binding site" description="axial binding residue" evidence="5">
    <location>
        <position position="450"/>
    </location>
    <ligand>
        <name>heme</name>
        <dbReference type="ChEBI" id="CHEBI:30413"/>
    </ligand>
    <ligandPart>
        <name>Fe</name>
        <dbReference type="ChEBI" id="CHEBI:18248"/>
    </ligandPart>
</feature>
<dbReference type="GO" id="GO:0005506">
    <property type="term" value="F:iron ion binding"/>
    <property type="evidence" value="ECO:0007669"/>
    <property type="project" value="InterPro"/>
</dbReference>
<dbReference type="PANTHER" id="PTHR24305">
    <property type="entry name" value="CYTOCHROME P450"/>
    <property type="match status" value="1"/>
</dbReference>
<evidence type="ECO:0000256" key="4">
    <source>
        <dbReference type="ARBA" id="ARBA00023004"/>
    </source>
</evidence>
<keyword evidence="4 5" id="KW-0408">Iron</keyword>